<organism evidence="1">
    <name type="scientific">bioreactor metagenome</name>
    <dbReference type="NCBI Taxonomy" id="1076179"/>
    <lineage>
        <taxon>unclassified sequences</taxon>
        <taxon>metagenomes</taxon>
        <taxon>ecological metagenomes</taxon>
    </lineage>
</organism>
<proteinExistence type="predicted"/>
<evidence type="ECO:0000313" key="1">
    <source>
        <dbReference type="EMBL" id="MPN27015.1"/>
    </source>
</evidence>
<gene>
    <name evidence="1" type="ORF">SDC9_174442</name>
</gene>
<reference evidence="1" key="1">
    <citation type="submission" date="2019-08" db="EMBL/GenBank/DDBJ databases">
        <authorList>
            <person name="Kucharzyk K."/>
            <person name="Murdoch R.W."/>
            <person name="Higgins S."/>
            <person name="Loffler F."/>
        </authorList>
    </citation>
    <scope>NUCLEOTIDE SEQUENCE</scope>
</reference>
<sequence>MDEMKTDGKYDINKVVEGMTKINATCSEVIE</sequence>
<protein>
    <submittedName>
        <fullName evidence="1">Uncharacterized protein</fullName>
    </submittedName>
</protein>
<comment type="caution">
    <text evidence="1">The sequence shown here is derived from an EMBL/GenBank/DDBJ whole genome shotgun (WGS) entry which is preliminary data.</text>
</comment>
<accession>A0A645GJX7</accession>
<name>A0A645GJX7_9ZZZZ</name>
<dbReference type="EMBL" id="VSSQ01076752">
    <property type="protein sequence ID" value="MPN27015.1"/>
    <property type="molecule type" value="Genomic_DNA"/>
</dbReference>
<dbReference type="AlphaFoldDB" id="A0A645GJX7"/>